<name>A0A0F6SQR2_9CORY</name>
<evidence type="ECO:0000313" key="8">
    <source>
        <dbReference type="Proteomes" id="UP000034037"/>
    </source>
</evidence>
<keyword evidence="2" id="KW-0805">Transcription regulation</keyword>
<proteinExistence type="inferred from homology"/>
<dbReference type="SUPFAM" id="SSF46785">
    <property type="entry name" value="Winged helix' DNA-binding domain"/>
    <property type="match status" value="1"/>
</dbReference>
<dbReference type="PANTHER" id="PTHR30346:SF29">
    <property type="entry name" value="LYSR SUBSTRATE-BINDING"/>
    <property type="match status" value="1"/>
</dbReference>
<dbReference type="AlphaFoldDB" id="A0A0F6SQR2"/>
<keyword evidence="5" id="KW-0804">Transcription</keyword>
<evidence type="ECO:0000313" key="7">
    <source>
        <dbReference type="EMBL" id="AKF26654.1"/>
    </source>
</evidence>
<keyword evidence="4" id="KW-0010">Activator</keyword>
<gene>
    <name evidence="7" type="ORF">YH66_03340</name>
</gene>
<feature type="domain" description="HTH lysR-type" evidence="6">
    <location>
        <begin position="2"/>
        <end position="59"/>
    </location>
</feature>
<reference evidence="7 8" key="1">
    <citation type="submission" date="2015-04" db="EMBL/GenBank/DDBJ databases">
        <title>Complete Genome Sequence of Brevibacterium flavum ATCC 15168.</title>
        <authorList>
            <person name="Ahn J."/>
            <person name="Park G."/>
            <person name="Jeon W."/>
            <person name="Jang Y."/>
            <person name="Jang M."/>
            <person name="Lee H."/>
            <person name="Lee H."/>
        </authorList>
    </citation>
    <scope>NUCLEOTIDE SEQUENCE [LARGE SCALE GENOMIC DNA]</scope>
    <source>
        <strain evidence="7 8">ATCC 15168</strain>
    </source>
</reference>
<organism evidence="7 8">
    <name type="scientific">[Brevibacterium] flavum</name>
    <dbReference type="NCBI Taxonomy" id="92706"/>
    <lineage>
        <taxon>Bacteria</taxon>
        <taxon>Bacillati</taxon>
        <taxon>Actinomycetota</taxon>
        <taxon>Actinomycetes</taxon>
        <taxon>Mycobacteriales</taxon>
        <taxon>Corynebacteriaceae</taxon>
        <taxon>Corynebacterium</taxon>
    </lineage>
</organism>
<dbReference type="SUPFAM" id="SSF53850">
    <property type="entry name" value="Periplasmic binding protein-like II"/>
    <property type="match status" value="1"/>
</dbReference>
<dbReference type="EMBL" id="CP011309">
    <property type="protein sequence ID" value="AKF26654.1"/>
    <property type="molecule type" value="Genomic_DNA"/>
</dbReference>
<dbReference type="InterPro" id="IPR036388">
    <property type="entry name" value="WH-like_DNA-bd_sf"/>
</dbReference>
<dbReference type="GO" id="GO:0003700">
    <property type="term" value="F:DNA-binding transcription factor activity"/>
    <property type="evidence" value="ECO:0007669"/>
    <property type="project" value="InterPro"/>
</dbReference>
<evidence type="ECO:0000259" key="6">
    <source>
        <dbReference type="PROSITE" id="PS50931"/>
    </source>
</evidence>
<dbReference type="Gene3D" id="1.10.10.10">
    <property type="entry name" value="Winged helix-like DNA-binding domain superfamily/Winged helix DNA-binding domain"/>
    <property type="match status" value="1"/>
</dbReference>
<evidence type="ECO:0000256" key="5">
    <source>
        <dbReference type="ARBA" id="ARBA00023163"/>
    </source>
</evidence>
<comment type="similarity">
    <text evidence="1">Belongs to the LysR transcriptional regulatory family.</text>
</comment>
<keyword evidence="8" id="KW-1185">Reference proteome</keyword>
<protein>
    <submittedName>
        <fullName evidence="7">LysR family transcriptional regulator</fullName>
    </submittedName>
</protein>
<dbReference type="Pfam" id="PF03466">
    <property type="entry name" value="LysR_substrate"/>
    <property type="match status" value="1"/>
</dbReference>
<dbReference type="Proteomes" id="UP000034037">
    <property type="component" value="Chromosome"/>
</dbReference>
<evidence type="ECO:0000256" key="4">
    <source>
        <dbReference type="ARBA" id="ARBA00023159"/>
    </source>
</evidence>
<accession>A0A0F6SQR2</accession>
<dbReference type="PRINTS" id="PR00039">
    <property type="entry name" value="HTHLYSR"/>
</dbReference>
<dbReference type="GO" id="GO:0032993">
    <property type="term" value="C:protein-DNA complex"/>
    <property type="evidence" value="ECO:0007669"/>
    <property type="project" value="TreeGrafter"/>
</dbReference>
<dbReference type="HOGENOM" id="CLU_039613_6_0_11"/>
<dbReference type="CDD" id="cd08423">
    <property type="entry name" value="PBP2_LTTR_like_6"/>
    <property type="match status" value="1"/>
</dbReference>
<evidence type="ECO:0000256" key="2">
    <source>
        <dbReference type="ARBA" id="ARBA00023015"/>
    </source>
</evidence>
<dbReference type="Pfam" id="PF00126">
    <property type="entry name" value="HTH_1"/>
    <property type="match status" value="1"/>
</dbReference>
<evidence type="ECO:0000256" key="1">
    <source>
        <dbReference type="ARBA" id="ARBA00009437"/>
    </source>
</evidence>
<keyword evidence="3" id="KW-0238">DNA-binding</keyword>
<dbReference type="InterPro" id="IPR005119">
    <property type="entry name" value="LysR_subst-bd"/>
</dbReference>
<dbReference type="GO" id="GO:0003677">
    <property type="term" value="F:DNA binding"/>
    <property type="evidence" value="ECO:0007669"/>
    <property type="project" value="UniProtKB-KW"/>
</dbReference>
<dbReference type="InterPro" id="IPR036390">
    <property type="entry name" value="WH_DNA-bd_sf"/>
</dbReference>
<dbReference type="RefSeq" id="WP_003860705.1">
    <property type="nucleotide sequence ID" value="NZ_CP011309.1"/>
</dbReference>
<dbReference type="PROSITE" id="PS50931">
    <property type="entry name" value="HTH_LYSR"/>
    <property type="match status" value="1"/>
</dbReference>
<sequence length="303" mass="33769">MLNLNRLHILQEFHRLGTITAVAESMNYSRSAISQQMALLEKEIGVKLFEKSGRNLYFTEQGEVLASETHAIMAAVDHARAAVLDSMSEVSGTLKVTSFQSLLFTLAPKAIARLTEKYPHLQVEISQLEVTAALEELRARRVDVALGEEYPVEVPLVEASIHREVLFEDPMLLVTPASGPYSGLTLPELRDIPIAIDPPDLPAGDWVHRLCRRAGFEPRVTFETSDPMLQAHLVRSGLAVTFSPTLLTPMLEGVHIQPLPDNPTRTLYTAVREGRQRHPAIKAFRRTLAHVAKESYLEARLVE</sequence>
<dbReference type="PANTHER" id="PTHR30346">
    <property type="entry name" value="TRANSCRIPTIONAL DUAL REGULATOR HCAR-RELATED"/>
    <property type="match status" value="1"/>
</dbReference>
<dbReference type="InterPro" id="IPR000847">
    <property type="entry name" value="LysR_HTH_N"/>
</dbReference>
<evidence type="ECO:0000256" key="3">
    <source>
        <dbReference type="ARBA" id="ARBA00023125"/>
    </source>
</evidence>
<dbReference type="Gene3D" id="3.40.190.290">
    <property type="match status" value="1"/>
</dbReference>
<dbReference type="PATRIC" id="fig|92706.3.peg.689"/>